<dbReference type="AlphaFoldDB" id="A0A256IQJ7"/>
<feature type="transmembrane region" description="Helical" evidence="1">
    <location>
        <begin position="110"/>
        <end position="133"/>
    </location>
</feature>
<sequence>MAERPRTTADRPRGWRASARGAAALFALGTLGVAAVAVDAAPSLRGIPELSSLPFPALVLLAAVNSTLLLIVFTALGSAAAPRVGLVSHVFTWAAGGSPEWTAFRRSVPLAVVTGASLFGVVAVLDVASAPLVRLPA</sequence>
<keyword evidence="1" id="KW-1133">Transmembrane helix</keyword>
<keyword evidence="3" id="KW-1185">Reference proteome</keyword>
<gene>
    <name evidence="2" type="ORF">DJ70_01975</name>
</gene>
<accession>A0A256IQJ7</accession>
<dbReference type="EMBL" id="NHPJ01000018">
    <property type="protein sequence ID" value="OYR58811.1"/>
    <property type="molecule type" value="Genomic_DNA"/>
</dbReference>
<proteinExistence type="predicted"/>
<name>A0A256IQJ7_9EURY</name>
<feature type="transmembrane region" description="Helical" evidence="1">
    <location>
        <begin position="53"/>
        <end position="76"/>
    </location>
</feature>
<dbReference type="Proteomes" id="UP000216308">
    <property type="component" value="Unassembled WGS sequence"/>
</dbReference>
<reference evidence="2 3" key="1">
    <citation type="journal article" date="2014" name="Front. Microbiol.">
        <title>Population and genomic analysis of the genus Halorubrum.</title>
        <authorList>
            <person name="Fullmer M.S."/>
            <person name="Soucy S.M."/>
            <person name="Swithers K.S."/>
            <person name="Makkay A.M."/>
            <person name="Wheeler R."/>
            <person name="Ventosa A."/>
            <person name="Gogarten J.P."/>
            <person name="Papke R.T."/>
        </authorList>
    </citation>
    <scope>NUCLEOTIDE SEQUENCE [LARGE SCALE GENOMIC DNA]</scope>
    <source>
        <strain evidence="2 3">Cb34</strain>
    </source>
</reference>
<evidence type="ECO:0000256" key="1">
    <source>
        <dbReference type="SAM" id="Phobius"/>
    </source>
</evidence>
<keyword evidence="1" id="KW-0812">Transmembrane</keyword>
<protein>
    <submittedName>
        <fullName evidence="2">Uncharacterized protein</fullName>
    </submittedName>
</protein>
<feature type="non-terminal residue" evidence="2">
    <location>
        <position position="137"/>
    </location>
</feature>
<evidence type="ECO:0000313" key="2">
    <source>
        <dbReference type="EMBL" id="OYR58811.1"/>
    </source>
</evidence>
<keyword evidence="1" id="KW-0472">Membrane</keyword>
<organism evidence="2 3">
    <name type="scientific">Halorubrum halodurans</name>
    <dbReference type="NCBI Taxonomy" id="1383851"/>
    <lineage>
        <taxon>Archaea</taxon>
        <taxon>Methanobacteriati</taxon>
        <taxon>Methanobacteriota</taxon>
        <taxon>Stenosarchaea group</taxon>
        <taxon>Halobacteria</taxon>
        <taxon>Halobacteriales</taxon>
        <taxon>Haloferacaceae</taxon>
        <taxon>Halorubrum</taxon>
    </lineage>
</organism>
<comment type="caution">
    <text evidence="2">The sequence shown here is derived from an EMBL/GenBank/DDBJ whole genome shotgun (WGS) entry which is preliminary data.</text>
</comment>
<evidence type="ECO:0000313" key="3">
    <source>
        <dbReference type="Proteomes" id="UP000216308"/>
    </source>
</evidence>
<feature type="transmembrane region" description="Helical" evidence="1">
    <location>
        <begin position="21"/>
        <end position="41"/>
    </location>
</feature>